<dbReference type="Gene3D" id="6.10.140.100">
    <property type="match status" value="1"/>
</dbReference>
<evidence type="ECO:0000256" key="1">
    <source>
        <dbReference type="SAM" id="MobiDB-lite"/>
    </source>
</evidence>
<name>A0AB34KYX3_9PEZI</name>
<comment type="caution">
    <text evidence="3">The sequence shown here is derived from an EMBL/GenBank/DDBJ whole genome shotgun (WGS) entry which is preliminary data.</text>
</comment>
<feature type="compositionally biased region" description="Low complexity" evidence="1">
    <location>
        <begin position="495"/>
        <end position="508"/>
    </location>
</feature>
<feature type="compositionally biased region" description="Polar residues" evidence="1">
    <location>
        <begin position="45"/>
        <end position="54"/>
    </location>
</feature>
<evidence type="ECO:0000313" key="4">
    <source>
        <dbReference type="Proteomes" id="UP000803884"/>
    </source>
</evidence>
<feature type="region of interest" description="Disordered" evidence="1">
    <location>
        <begin position="635"/>
        <end position="826"/>
    </location>
</feature>
<feature type="region of interest" description="Disordered" evidence="1">
    <location>
        <begin position="45"/>
        <end position="69"/>
    </location>
</feature>
<dbReference type="InterPro" id="IPR052935">
    <property type="entry name" value="Mg2+_PAP"/>
</dbReference>
<feature type="compositionally biased region" description="Polar residues" evidence="1">
    <location>
        <begin position="756"/>
        <end position="772"/>
    </location>
</feature>
<proteinExistence type="predicted"/>
<dbReference type="GO" id="GO:0030479">
    <property type="term" value="C:actin cortical patch"/>
    <property type="evidence" value="ECO:0007669"/>
    <property type="project" value="TreeGrafter"/>
</dbReference>
<reference evidence="3 4" key="1">
    <citation type="journal article" date="2020" name="Microbiol. Resour. Announc.">
        <title>Draft Genome Sequence of a Cladosporium Species Isolated from the Mesophotic Ascidian Didemnum maculosum.</title>
        <authorList>
            <person name="Gioti A."/>
            <person name="Siaperas R."/>
            <person name="Nikolaivits E."/>
            <person name="Le Goff G."/>
            <person name="Ouazzani J."/>
            <person name="Kotoulas G."/>
            <person name="Topakas E."/>
        </authorList>
    </citation>
    <scope>NUCLEOTIDE SEQUENCE [LARGE SCALE GENOMIC DNA]</scope>
    <source>
        <strain evidence="3 4">TM138-S3</strain>
    </source>
</reference>
<feature type="region of interest" description="Disordered" evidence="1">
    <location>
        <begin position="1"/>
        <end position="26"/>
    </location>
</feature>
<dbReference type="PIRSF" id="PIRSF037464">
    <property type="entry name" value="UCP037464_APP1"/>
    <property type="match status" value="1"/>
</dbReference>
<dbReference type="PANTHER" id="PTHR28208">
    <property type="entry name" value="PHOSPHATIDATE PHOSPHATASE APP1"/>
    <property type="match status" value="1"/>
</dbReference>
<organism evidence="3 4">
    <name type="scientific">Cladosporium halotolerans</name>
    <dbReference type="NCBI Taxonomy" id="1052096"/>
    <lineage>
        <taxon>Eukaryota</taxon>
        <taxon>Fungi</taxon>
        <taxon>Dikarya</taxon>
        <taxon>Ascomycota</taxon>
        <taxon>Pezizomycotina</taxon>
        <taxon>Dothideomycetes</taxon>
        <taxon>Dothideomycetidae</taxon>
        <taxon>Cladosporiales</taxon>
        <taxon>Cladosporiaceae</taxon>
        <taxon>Cladosporium</taxon>
    </lineage>
</organism>
<evidence type="ECO:0000313" key="3">
    <source>
        <dbReference type="EMBL" id="KAL1588982.1"/>
    </source>
</evidence>
<dbReference type="InterPro" id="IPR036412">
    <property type="entry name" value="HAD-like_sf"/>
</dbReference>
<sequence>MAFNSSGGSGYADLSVFRSEGKEPGARRKKLAGYLKAANELRSSYWQGGDSNASKGGDEGQDNPFPDASIVKNGNAEMILFPSYARKHVKNRERPVSDENSNDEDYWRRQWEQHESDKAIVDVDVRGWIYNPQRGPHGRKHRLMIGVARQVVGLPAPPTKSNDNSRPSSRASSPNRAPGQEEDLINFEAEQLVQRGNAEAEKAQQGAFSEGKGSRLSASPQPTSTPDKSGQITPVQKRSSWAQPAHMTAAELATANAHLLTRLKPFLATGLAEQPISAFFYNDKISRQRTVYTDASGHFNVRAPLDFIPTHVRVLAGEGFSATEEVQVTLDKGVSLISDIDDTIKHSNITGGAREIFRNAFIRDLGDLTIEGVREWYNTMHDMGVKVHYVSNSPWQVYPVLSSFFKLANLPPGSFHLKQYSGALQGIFEPVAERKKGTLDRLMRDFPDRKFILVGDSGEADLEVYTDVVIDNPGRILGVFIRDVTTPVRSGYFDPSNGSGSGKNSKPNSRNHSRNHSRTHSGDSLQMSKRLNRPGDIREDDADLKAAIAASLQDMEEEMRQVRHSINPDAHVESRFQDDGRAGRPPLPGRLATSPGSIAHFSTSPEEDLIDFSEQMPKRPEMFLRPSDSNLAMRRASNTSKPHKHTPAPPPKPQALRQPDNQPSEATKAPPPRPRKPSSTVKPPSTSTAQPQQPPHQPQVIQPSPLSQVQRSASGAKQPPPLPTRRGANKRTSTKPSDATPMPGSWHSDLAYGSLPPSSQPVSKPTEPTRSGTLDPSALRPLAPPPPPRRQASSSTLSFSSSARRPRDSAAWSDDGLPSSPGDGFGKKELLWQQRLQKARAVMDRHGVTLRTWRVGGDVADVCVRLAEMEIREMEWERKKVERWEREGRK</sequence>
<feature type="compositionally biased region" description="Polar residues" evidence="1">
    <location>
        <begin position="216"/>
        <end position="242"/>
    </location>
</feature>
<evidence type="ECO:0000259" key="2">
    <source>
        <dbReference type="Pfam" id="PF09949"/>
    </source>
</evidence>
<dbReference type="InterPro" id="IPR019236">
    <property type="entry name" value="APP1_cat"/>
</dbReference>
<dbReference type="PRINTS" id="PR01217">
    <property type="entry name" value="PRICHEXTENSN"/>
</dbReference>
<dbReference type="GO" id="GO:0008195">
    <property type="term" value="F:phosphatidate phosphatase activity"/>
    <property type="evidence" value="ECO:0007669"/>
    <property type="project" value="InterPro"/>
</dbReference>
<feature type="compositionally biased region" description="Polar residues" evidence="1">
    <location>
        <begin position="706"/>
        <end position="715"/>
    </location>
</feature>
<feature type="domain" description="Phosphatidate phosphatase APP1 catalytic" evidence="2">
    <location>
        <begin position="334"/>
        <end position="483"/>
    </location>
</feature>
<feature type="region of interest" description="Disordered" evidence="1">
    <location>
        <begin position="153"/>
        <end position="182"/>
    </location>
</feature>
<dbReference type="EMBL" id="JAAQHG020000005">
    <property type="protein sequence ID" value="KAL1588982.1"/>
    <property type="molecule type" value="Genomic_DNA"/>
</dbReference>
<protein>
    <recommendedName>
        <fullName evidence="2">Phosphatidate phosphatase APP1 catalytic domain-containing protein</fullName>
    </recommendedName>
</protein>
<feature type="compositionally biased region" description="Low complexity" evidence="1">
    <location>
        <begin position="790"/>
        <end position="815"/>
    </location>
</feature>
<dbReference type="RefSeq" id="XP_069232087.1">
    <property type="nucleotide sequence ID" value="XM_069370732.1"/>
</dbReference>
<dbReference type="Proteomes" id="UP000803884">
    <property type="component" value="Unassembled WGS sequence"/>
</dbReference>
<dbReference type="GeneID" id="96003570"/>
<dbReference type="SUPFAM" id="SSF56784">
    <property type="entry name" value="HAD-like"/>
    <property type="match status" value="1"/>
</dbReference>
<accession>A0AB34KYX3</accession>
<dbReference type="InterPro" id="IPR017210">
    <property type="entry name" value="APP1"/>
</dbReference>
<feature type="compositionally biased region" description="Basic and acidic residues" evidence="1">
    <location>
        <begin position="570"/>
        <end position="582"/>
    </location>
</feature>
<dbReference type="PROSITE" id="PS50330">
    <property type="entry name" value="UIM"/>
    <property type="match status" value="1"/>
</dbReference>
<dbReference type="InterPro" id="IPR003903">
    <property type="entry name" value="UIM_dom"/>
</dbReference>
<feature type="region of interest" description="Disordered" evidence="1">
    <location>
        <begin position="567"/>
        <end position="604"/>
    </location>
</feature>
<feature type="compositionally biased region" description="Polar residues" evidence="1">
    <location>
        <begin position="594"/>
        <end position="604"/>
    </location>
</feature>
<keyword evidence="4" id="KW-1185">Reference proteome</keyword>
<feature type="compositionally biased region" description="Low complexity" evidence="1">
    <location>
        <begin position="677"/>
        <end position="691"/>
    </location>
</feature>
<feature type="compositionally biased region" description="Low complexity" evidence="1">
    <location>
        <begin position="161"/>
        <end position="178"/>
    </location>
</feature>
<dbReference type="Pfam" id="PF09949">
    <property type="entry name" value="APP1_cat"/>
    <property type="match status" value="1"/>
</dbReference>
<feature type="region of interest" description="Disordered" evidence="1">
    <location>
        <begin position="492"/>
        <end position="529"/>
    </location>
</feature>
<feature type="region of interest" description="Disordered" evidence="1">
    <location>
        <begin position="197"/>
        <end position="244"/>
    </location>
</feature>
<dbReference type="AlphaFoldDB" id="A0AB34KYX3"/>
<dbReference type="PANTHER" id="PTHR28208:SF3">
    <property type="entry name" value="PHOSPHATIDATE PHOSPHATASE APP1"/>
    <property type="match status" value="1"/>
</dbReference>
<gene>
    <name evidence="3" type="ORF">WHR41_02126</name>
</gene>
<feature type="compositionally biased region" description="Basic residues" evidence="1">
    <location>
        <begin position="509"/>
        <end position="519"/>
    </location>
</feature>
<feature type="region of interest" description="Disordered" evidence="1">
    <location>
        <begin position="88"/>
        <end position="111"/>
    </location>
</feature>